<dbReference type="PANTHER" id="PTHR31374:SF139">
    <property type="entry name" value="OS02G0143300 PROTEIN"/>
    <property type="match status" value="1"/>
</dbReference>
<reference evidence="2" key="1">
    <citation type="submission" date="2022-03" db="EMBL/GenBank/DDBJ databases">
        <title>A functionally conserved STORR gene fusion in Papaver species that diverged 16.8 million years ago.</title>
        <authorList>
            <person name="Catania T."/>
        </authorList>
    </citation>
    <scope>NUCLEOTIDE SEQUENCE</scope>
    <source>
        <strain evidence="2">S-191538</strain>
    </source>
</reference>
<dbReference type="InterPro" id="IPR003676">
    <property type="entry name" value="SAUR_fam"/>
</dbReference>
<sequence>MVGKKARNLREIPKGYLAVYVGNDMQRFVIPAIYLSFPDFNVLMESVAEEFGYEQEGGLKFPCEEEEFQEILLRCFEKHRSMKKKKSAKRK</sequence>
<dbReference type="GO" id="GO:0009733">
    <property type="term" value="P:response to auxin"/>
    <property type="evidence" value="ECO:0007669"/>
    <property type="project" value="InterPro"/>
</dbReference>
<dbReference type="AlphaFoldDB" id="A0AA41SKK4"/>
<accession>A0AA41SKK4</accession>
<comment type="similarity">
    <text evidence="1">Belongs to the ARG7 family.</text>
</comment>
<proteinExistence type="inferred from homology"/>
<dbReference type="Proteomes" id="UP001177140">
    <property type="component" value="Unassembled WGS sequence"/>
</dbReference>
<dbReference type="PANTHER" id="PTHR31374">
    <property type="entry name" value="AUXIN-INDUCED PROTEIN-LIKE-RELATED"/>
    <property type="match status" value="1"/>
</dbReference>
<name>A0AA41SKK4_PAPNU</name>
<evidence type="ECO:0000256" key="1">
    <source>
        <dbReference type="ARBA" id="ARBA00006974"/>
    </source>
</evidence>
<dbReference type="Pfam" id="PF02519">
    <property type="entry name" value="Auxin_inducible"/>
    <property type="match status" value="1"/>
</dbReference>
<keyword evidence="3" id="KW-1185">Reference proteome</keyword>
<evidence type="ECO:0000313" key="3">
    <source>
        <dbReference type="Proteomes" id="UP001177140"/>
    </source>
</evidence>
<protein>
    <recommendedName>
        <fullName evidence="4">Small auxin up regulated protein</fullName>
    </recommendedName>
</protein>
<gene>
    <name evidence="2" type="ORF">MKW94_018634</name>
</gene>
<evidence type="ECO:0008006" key="4">
    <source>
        <dbReference type="Google" id="ProtNLM"/>
    </source>
</evidence>
<evidence type="ECO:0000313" key="2">
    <source>
        <dbReference type="EMBL" id="MCL7036700.1"/>
    </source>
</evidence>
<comment type="caution">
    <text evidence="2">The sequence shown here is derived from an EMBL/GenBank/DDBJ whole genome shotgun (WGS) entry which is preliminary data.</text>
</comment>
<dbReference type="EMBL" id="JAJJMA010171030">
    <property type="protein sequence ID" value="MCL7036700.1"/>
    <property type="molecule type" value="Genomic_DNA"/>
</dbReference>
<organism evidence="2 3">
    <name type="scientific">Papaver nudicaule</name>
    <name type="common">Iceland poppy</name>
    <dbReference type="NCBI Taxonomy" id="74823"/>
    <lineage>
        <taxon>Eukaryota</taxon>
        <taxon>Viridiplantae</taxon>
        <taxon>Streptophyta</taxon>
        <taxon>Embryophyta</taxon>
        <taxon>Tracheophyta</taxon>
        <taxon>Spermatophyta</taxon>
        <taxon>Magnoliopsida</taxon>
        <taxon>Ranunculales</taxon>
        <taxon>Papaveraceae</taxon>
        <taxon>Papaveroideae</taxon>
        <taxon>Papaver</taxon>
    </lineage>
</organism>